<evidence type="ECO:0000313" key="1">
    <source>
        <dbReference type="EMBL" id="ULT97090.1"/>
    </source>
</evidence>
<dbReference type="Proteomes" id="UP000827892">
    <property type="component" value="Chromosome IV"/>
</dbReference>
<proteinExistence type="predicted"/>
<reference evidence="1 2" key="1">
    <citation type="submission" date="2022-05" db="EMBL/GenBank/DDBJ databases">
        <title>Chromosome-level reference genomes for two strains of Caenorhabditis briggsae: an improved platform for comparative genomics.</title>
        <authorList>
            <person name="Stevens L."/>
            <person name="Andersen E.C."/>
        </authorList>
    </citation>
    <scope>NUCLEOTIDE SEQUENCE [LARGE SCALE GENOMIC DNA]</scope>
    <source>
        <strain evidence="1">QX1410_ONT</strain>
        <tissue evidence="1">Whole-organism</tissue>
    </source>
</reference>
<name>A0AAE9AIT8_CAEBR</name>
<protein>
    <submittedName>
        <fullName evidence="1">Uncharacterized protein</fullName>
    </submittedName>
</protein>
<accession>A0AAE9AIT8</accession>
<sequence length="77" mass="8660">MSILVDVDSIADLTWERTNTKAVLVISNRRISDDQDLNESFEYVRKLRNEMEAKVILVGMAAGLDQDRLSKLAYASG</sequence>
<gene>
    <name evidence="1" type="ORF">L3Y34_005129</name>
</gene>
<dbReference type="EMBL" id="CP090894">
    <property type="protein sequence ID" value="ULT97090.1"/>
    <property type="molecule type" value="Genomic_DNA"/>
</dbReference>
<dbReference type="AlphaFoldDB" id="A0AAE9AIT8"/>
<dbReference type="KEGG" id="cbr:CBG_08381"/>
<evidence type="ECO:0000313" key="2">
    <source>
        <dbReference type="Proteomes" id="UP000827892"/>
    </source>
</evidence>
<organism evidence="1 2">
    <name type="scientific">Caenorhabditis briggsae</name>
    <dbReference type="NCBI Taxonomy" id="6238"/>
    <lineage>
        <taxon>Eukaryota</taxon>
        <taxon>Metazoa</taxon>
        <taxon>Ecdysozoa</taxon>
        <taxon>Nematoda</taxon>
        <taxon>Chromadorea</taxon>
        <taxon>Rhabditida</taxon>
        <taxon>Rhabditina</taxon>
        <taxon>Rhabditomorpha</taxon>
        <taxon>Rhabditoidea</taxon>
        <taxon>Rhabditidae</taxon>
        <taxon>Peloderinae</taxon>
        <taxon>Caenorhabditis</taxon>
    </lineage>
</organism>